<evidence type="ECO:0000256" key="6">
    <source>
        <dbReference type="ARBA" id="ARBA00022989"/>
    </source>
</evidence>
<feature type="transmembrane region" description="Helical" evidence="8">
    <location>
        <begin position="34"/>
        <end position="54"/>
    </location>
</feature>
<keyword evidence="3" id="KW-0813">Transport</keyword>
<feature type="transmembrane region" description="Helical" evidence="8">
    <location>
        <begin position="190"/>
        <end position="209"/>
    </location>
</feature>
<dbReference type="PANTHER" id="PTHR36838">
    <property type="entry name" value="AUXIN EFFLUX CARRIER FAMILY PROTEIN"/>
    <property type="match status" value="1"/>
</dbReference>
<accession>A0A9D1CM96</accession>
<keyword evidence="7 8" id="KW-0472">Membrane</keyword>
<sequence length="302" mass="32459">MLEILTRAGCFVAIIILGYFLKKIGFFKESDFTILSRITLRITLPAAIITSFGGKEIDRSLLILVLLAILCGFIYIGIGFFSNLHHSKEKRAFDMLNLPGYNIGTFVIPFAQSFLGPMGVIATSLFDTGNAVICLGGAYSLASMVQDGSGFSPKRLLNSLLHSVPFVCYVIMLMMNLVKIPVPDPVMSCAQIIGNANAFMAMLTIGVGFKLEANRTQLGALARILLIRYGVGAVIACLFYFCLPFAEEVRQALVILALSPVGSAVPAFTGELKGNVGLSSAINSMSIVISIVIIITLLTVML</sequence>
<feature type="transmembrane region" description="Helical" evidence="8">
    <location>
        <begin position="221"/>
        <end position="246"/>
    </location>
</feature>
<dbReference type="InterPro" id="IPR038770">
    <property type="entry name" value="Na+/solute_symporter_sf"/>
</dbReference>
<feature type="transmembrane region" description="Helical" evidence="8">
    <location>
        <begin position="128"/>
        <end position="145"/>
    </location>
</feature>
<feature type="transmembrane region" description="Helical" evidence="8">
    <location>
        <begin position="281"/>
        <end position="301"/>
    </location>
</feature>
<dbReference type="Proteomes" id="UP000886796">
    <property type="component" value="Unassembled WGS sequence"/>
</dbReference>
<proteinExistence type="inferred from homology"/>
<comment type="similarity">
    <text evidence="2">Belongs to the auxin efflux carrier (TC 2.A.69) family.</text>
</comment>
<comment type="caution">
    <text evidence="9">The sequence shown here is derived from an EMBL/GenBank/DDBJ whole genome shotgun (WGS) entry which is preliminary data.</text>
</comment>
<dbReference type="EMBL" id="DVFK01000013">
    <property type="protein sequence ID" value="HIQ67069.1"/>
    <property type="molecule type" value="Genomic_DNA"/>
</dbReference>
<feature type="transmembrane region" description="Helical" evidence="8">
    <location>
        <begin position="157"/>
        <end position="178"/>
    </location>
</feature>
<protein>
    <submittedName>
        <fullName evidence="9">AEC family transporter</fullName>
    </submittedName>
</protein>
<dbReference type="GO" id="GO:0055085">
    <property type="term" value="P:transmembrane transport"/>
    <property type="evidence" value="ECO:0007669"/>
    <property type="project" value="InterPro"/>
</dbReference>
<evidence type="ECO:0000313" key="10">
    <source>
        <dbReference type="Proteomes" id="UP000886796"/>
    </source>
</evidence>
<reference evidence="9" key="1">
    <citation type="submission" date="2020-10" db="EMBL/GenBank/DDBJ databases">
        <authorList>
            <person name="Gilroy R."/>
        </authorList>
    </citation>
    <scope>NUCLEOTIDE SEQUENCE</scope>
    <source>
        <strain evidence="9">13361</strain>
    </source>
</reference>
<keyword evidence="4" id="KW-1003">Cell membrane</keyword>
<reference evidence="9" key="2">
    <citation type="journal article" date="2021" name="PeerJ">
        <title>Extensive microbial diversity within the chicken gut microbiome revealed by metagenomics and culture.</title>
        <authorList>
            <person name="Gilroy R."/>
            <person name="Ravi A."/>
            <person name="Getino M."/>
            <person name="Pursley I."/>
            <person name="Horton D.L."/>
            <person name="Alikhan N.F."/>
            <person name="Baker D."/>
            <person name="Gharbi K."/>
            <person name="Hall N."/>
            <person name="Watson M."/>
            <person name="Adriaenssens E.M."/>
            <person name="Foster-Nyarko E."/>
            <person name="Jarju S."/>
            <person name="Secka A."/>
            <person name="Antonio M."/>
            <person name="Oren A."/>
            <person name="Chaudhuri R.R."/>
            <person name="La Ragione R."/>
            <person name="Hildebrand F."/>
            <person name="Pallen M.J."/>
        </authorList>
    </citation>
    <scope>NUCLEOTIDE SEQUENCE</scope>
    <source>
        <strain evidence="9">13361</strain>
    </source>
</reference>
<keyword evidence="5 8" id="KW-0812">Transmembrane</keyword>
<evidence type="ECO:0000256" key="8">
    <source>
        <dbReference type="SAM" id="Phobius"/>
    </source>
</evidence>
<name>A0A9D1CM96_9FIRM</name>
<comment type="subcellular location">
    <subcellularLocation>
        <location evidence="1">Cell membrane</location>
        <topology evidence="1">Multi-pass membrane protein</topology>
    </subcellularLocation>
</comment>
<evidence type="ECO:0000313" key="9">
    <source>
        <dbReference type="EMBL" id="HIQ67069.1"/>
    </source>
</evidence>
<gene>
    <name evidence="9" type="ORF">IAB74_00980</name>
</gene>
<evidence type="ECO:0000256" key="2">
    <source>
        <dbReference type="ARBA" id="ARBA00010145"/>
    </source>
</evidence>
<keyword evidence="6 8" id="KW-1133">Transmembrane helix</keyword>
<evidence type="ECO:0000256" key="3">
    <source>
        <dbReference type="ARBA" id="ARBA00022448"/>
    </source>
</evidence>
<evidence type="ECO:0000256" key="4">
    <source>
        <dbReference type="ARBA" id="ARBA00022475"/>
    </source>
</evidence>
<evidence type="ECO:0000256" key="7">
    <source>
        <dbReference type="ARBA" id="ARBA00023136"/>
    </source>
</evidence>
<dbReference type="Gene3D" id="1.20.1530.20">
    <property type="match status" value="1"/>
</dbReference>
<feature type="transmembrane region" description="Helical" evidence="8">
    <location>
        <begin position="101"/>
        <end position="122"/>
    </location>
</feature>
<organism evidence="9 10">
    <name type="scientific">Candidatus Faecousia excrementigallinarum</name>
    <dbReference type="NCBI Taxonomy" id="2840806"/>
    <lineage>
        <taxon>Bacteria</taxon>
        <taxon>Bacillati</taxon>
        <taxon>Bacillota</taxon>
        <taxon>Clostridia</taxon>
        <taxon>Eubacteriales</taxon>
        <taxon>Oscillospiraceae</taxon>
        <taxon>Faecousia</taxon>
    </lineage>
</organism>
<feature type="transmembrane region" description="Helical" evidence="8">
    <location>
        <begin position="6"/>
        <end position="22"/>
    </location>
</feature>
<evidence type="ECO:0000256" key="1">
    <source>
        <dbReference type="ARBA" id="ARBA00004651"/>
    </source>
</evidence>
<dbReference type="Pfam" id="PF03547">
    <property type="entry name" value="Mem_trans"/>
    <property type="match status" value="1"/>
</dbReference>
<evidence type="ECO:0000256" key="5">
    <source>
        <dbReference type="ARBA" id="ARBA00022692"/>
    </source>
</evidence>
<dbReference type="GO" id="GO:0005886">
    <property type="term" value="C:plasma membrane"/>
    <property type="evidence" value="ECO:0007669"/>
    <property type="project" value="UniProtKB-SubCell"/>
</dbReference>
<dbReference type="InterPro" id="IPR004776">
    <property type="entry name" value="Mem_transp_PIN-like"/>
</dbReference>
<feature type="transmembrane region" description="Helical" evidence="8">
    <location>
        <begin position="60"/>
        <end position="81"/>
    </location>
</feature>
<dbReference type="AlphaFoldDB" id="A0A9D1CM96"/>
<dbReference type="PANTHER" id="PTHR36838:SF3">
    <property type="entry name" value="TRANSPORTER AUXIN EFFLUX CARRIER EC FAMILY"/>
    <property type="match status" value="1"/>
</dbReference>